<feature type="non-terminal residue" evidence="1">
    <location>
        <position position="1"/>
    </location>
</feature>
<organism evidence="1">
    <name type="scientific">marine sediment metagenome</name>
    <dbReference type="NCBI Taxonomy" id="412755"/>
    <lineage>
        <taxon>unclassified sequences</taxon>
        <taxon>metagenomes</taxon>
        <taxon>ecological metagenomes</taxon>
    </lineage>
</organism>
<comment type="caution">
    <text evidence="1">The sequence shown here is derived from an EMBL/GenBank/DDBJ whole genome shotgun (WGS) entry which is preliminary data.</text>
</comment>
<gene>
    <name evidence="1" type="ORF">S01H1_45468</name>
</gene>
<accession>X0U4G6</accession>
<sequence length="66" mass="6746">GKRRSTHALYAIPIPAGELTDIPIPPPGMAFVNNICVGIEGGTVDAYEAGCSGYEVGAGVVDLSTR</sequence>
<dbReference type="EMBL" id="BARS01029055">
    <property type="protein sequence ID" value="GAG00639.1"/>
    <property type="molecule type" value="Genomic_DNA"/>
</dbReference>
<evidence type="ECO:0000313" key="1">
    <source>
        <dbReference type="EMBL" id="GAG00639.1"/>
    </source>
</evidence>
<name>X0U4G6_9ZZZZ</name>
<dbReference type="AlphaFoldDB" id="X0U4G6"/>
<protein>
    <submittedName>
        <fullName evidence="1">Uncharacterized protein</fullName>
    </submittedName>
</protein>
<reference evidence="1" key="1">
    <citation type="journal article" date="2014" name="Front. Microbiol.">
        <title>High frequency of phylogenetically diverse reductive dehalogenase-homologous genes in deep subseafloor sedimentary metagenomes.</title>
        <authorList>
            <person name="Kawai M."/>
            <person name="Futagami T."/>
            <person name="Toyoda A."/>
            <person name="Takaki Y."/>
            <person name="Nishi S."/>
            <person name="Hori S."/>
            <person name="Arai W."/>
            <person name="Tsubouchi T."/>
            <person name="Morono Y."/>
            <person name="Uchiyama I."/>
            <person name="Ito T."/>
            <person name="Fujiyama A."/>
            <person name="Inagaki F."/>
            <person name="Takami H."/>
        </authorList>
    </citation>
    <scope>NUCLEOTIDE SEQUENCE</scope>
    <source>
        <strain evidence="1">Expedition CK06-06</strain>
    </source>
</reference>
<proteinExistence type="predicted"/>